<accession>A0A914V4M3</accession>
<dbReference type="WBParaSite" id="PSAMB.scaffold1534size30380.g13638.t1">
    <property type="protein sequence ID" value="PSAMB.scaffold1534size30380.g13638.t1"/>
    <property type="gene ID" value="PSAMB.scaffold1534size30380.g13638"/>
</dbReference>
<dbReference type="PANTHER" id="PTHR34401:SF6">
    <property type="entry name" value="DUF19 DOMAIN-CONTAINING PROTEIN"/>
    <property type="match status" value="1"/>
</dbReference>
<sequence length="218" mass="23641">MFKVVCVFAVVAVALAQGAETVRQCSCAELDQCADDMKAEGQKCSDSCWKVATQITSRPGDLRKCFESKSGQIDSFVNCFQDQYHGCVKGKNGPQIPKQSFEGVIQATESKIRKTANSLVVPGLTDQLTDVIKTAEDFGQCVKKCIRKRSIGSVCLKKFDCQPLLPSEEAAKKINNQCTQGIDFKKQAGPLCNCALKAGVSDLAQYCPVLALMGNRRG</sequence>
<dbReference type="Proteomes" id="UP000887566">
    <property type="component" value="Unplaced"/>
</dbReference>
<keyword evidence="2" id="KW-1185">Reference proteome</keyword>
<evidence type="ECO:0000256" key="1">
    <source>
        <dbReference type="SAM" id="SignalP"/>
    </source>
</evidence>
<protein>
    <submittedName>
        <fullName evidence="3">Uncharacterized protein</fullName>
    </submittedName>
</protein>
<evidence type="ECO:0000313" key="3">
    <source>
        <dbReference type="WBParaSite" id="PSAMB.scaffold1534size30380.g13638.t1"/>
    </source>
</evidence>
<reference evidence="3" key="1">
    <citation type="submission" date="2022-11" db="UniProtKB">
        <authorList>
            <consortium name="WormBaseParasite"/>
        </authorList>
    </citation>
    <scope>IDENTIFICATION</scope>
</reference>
<dbReference type="AlphaFoldDB" id="A0A914V4M3"/>
<proteinExistence type="predicted"/>
<evidence type="ECO:0000313" key="2">
    <source>
        <dbReference type="Proteomes" id="UP000887566"/>
    </source>
</evidence>
<name>A0A914V4M3_9BILA</name>
<dbReference type="PANTHER" id="PTHR34401">
    <property type="entry name" value="PROTEIN CBG12388-RELATED"/>
    <property type="match status" value="1"/>
</dbReference>
<organism evidence="2 3">
    <name type="scientific">Plectus sambesii</name>
    <dbReference type="NCBI Taxonomy" id="2011161"/>
    <lineage>
        <taxon>Eukaryota</taxon>
        <taxon>Metazoa</taxon>
        <taxon>Ecdysozoa</taxon>
        <taxon>Nematoda</taxon>
        <taxon>Chromadorea</taxon>
        <taxon>Plectida</taxon>
        <taxon>Plectina</taxon>
        <taxon>Plectoidea</taxon>
        <taxon>Plectidae</taxon>
        <taxon>Plectus</taxon>
    </lineage>
</organism>
<keyword evidence="1" id="KW-0732">Signal</keyword>
<feature type="signal peptide" evidence="1">
    <location>
        <begin position="1"/>
        <end position="21"/>
    </location>
</feature>
<feature type="chain" id="PRO_5038030933" evidence="1">
    <location>
        <begin position="22"/>
        <end position="218"/>
    </location>
</feature>